<proteinExistence type="inferred from homology"/>
<dbReference type="Proteomes" id="UP001060414">
    <property type="component" value="Chromosome"/>
</dbReference>
<gene>
    <name evidence="4" type="ORF">L9S41_16720</name>
</gene>
<dbReference type="SUPFAM" id="SSF49764">
    <property type="entry name" value="HSP20-like chaperones"/>
    <property type="match status" value="1"/>
</dbReference>
<dbReference type="PROSITE" id="PS01031">
    <property type="entry name" value="SHSP"/>
    <property type="match status" value="1"/>
</dbReference>
<dbReference type="InterPro" id="IPR002068">
    <property type="entry name" value="A-crystallin/Hsp20_dom"/>
</dbReference>
<organism evidence="4 5">
    <name type="scientific">Geoalkalibacter halelectricus</name>
    <dbReference type="NCBI Taxonomy" id="2847045"/>
    <lineage>
        <taxon>Bacteria</taxon>
        <taxon>Pseudomonadati</taxon>
        <taxon>Thermodesulfobacteriota</taxon>
        <taxon>Desulfuromonadia</taxon>
        <taxon>Desulfuromonadales</taxon>
        <taxon>Geoalkalibacteraceae</taxon>
        <taxon>Geoalkalibacter</taxon>
    </lineage>
</organism>
<dbReference type="Pfam" id="PF00011">
    <property type="entry name" value="HSP20"/>
    <property type="match status" value="1"/>
</dbReference>
<dbReference type="Gene3D" id="2.60.40.790">
    <property type="match status" value="1"/>
</dbReference>
<dbReference type="InterPro" id="IPR031107">
    <property type="entry name" value="Small_HSP"/>
</dbReference>
<dbReference type="CDD" id="cd06464">
    <property type="entry name" value="ACD_sHsps-like"/>
    <property type="match status" value="1"/>
</dbReference>
<dbReference type="EMBL" id="CP092109">
    <property type="protein sequence ID" value="UWZ79303.1"/>
    <property type="molecule type" value="Genomic_DNA"/>
</dbReference>
<dbReference type="RefSeq" id="WP_260747659.1">
    <property type="nucleotide sequence ID" value="NZ_CP092109.1"/>
</dbReference>
<accession>A0ABY5ZJK1</accession>
<dbReference type="PANTHER" id="PTHR11527">
    <property type="entry name" value="HEAT-SHOCK PROTEIN 20 FAMILY MEMBER"/>
    <property type="match status" value="1"/>
</dbReference>
<keyword evidence="5" id="KW-1185">Reference proteome</keyword>
<sequence length="148" mass="16689">MARWDLFREMDMLRREVDEAFRSFGMGQLLGPAFIPGIGTGDYPRINLSEDDNGFYVEALVPGIEPQDIELNVMQGTLTLSGERKEAATNQRTWHRRERGMGKFLRTIELPAAVDADQVSAEYHNGVLAITLPKAEEVKPRKITVRAN</sequence>
<dbReference type="InterPro" id="IPR008978">
    <property type="entry name" value="HSP20-like_chaperone"/>
</dbReference>
<comment type="similarity">
    <text evidence="1 2">Belongs to the small heat shock protein (HSP20) family.</text>
</comment>
<evidence type="ECO:0000256" key="2">
    <source>
        <dbReference type="RuleBase" id="RU003616"/>
    </source>
</evidence>
<evidence type="ECO:0000259" key="3">
    <source>
        <dbReference type="PROSITE" id="PS01031"/>
    </source>
</evidence>
<protein>
    <submittedName>
        <fullName evidence="4">Hsp20/alpha crystallin family protein</fullName>
    </submittedName>
</protein>
<evidence type="ECO:0000313" key="4">
    <source>
        <dbReference type="EMBL" id="UWZ79303.1"/>
    </source>
</evidence>
<evidence type="ECO:0000256" key="1">
    <source>
        <dbReference type="PROSITE-ProRule" id="PRU00285"/>
    </source>
</evidence>
<name>A0ABY5ZJK1_9BACT</name>
<evidence type="ECO:0000313" key="5">
    <source>
        <dbReference type="Proteomes" id="UP001060414"/>
    </source>
</evidence>
<reference evidence="4" key="1">
    <citation type="journal article" date="2022" name="Environ. Microbiol.">
        <title>Geoalkalibacter halelectricus SAP #1 sp. nov. possessing extracellular electron transfer and mineral#reducing capabilities from a haloalkaline environment.</title>
        <authorList>
            <person name="Yadav S."/>
            <person name="Singh R."/>
            <person name="Sundharam S.S."/>
            <person name="Chaudhary S."/>
            <person name="Krishnamurthi S."/>
            <person name="Patil S.A."/>
        </authorList>
    </citation>
    <scope>NUCLEOTIDE SEQUENCE</scope>
    <source>
        <strain evidence="4">SAP-1</strain>
    </source>
</reference>
<feature type="domain" description="SHSP" evidence="3">
    <location>
        <begin position="37"/>
        <end position="148"/>
    </location>
</feature>